<dbReference type="Pfam" id="PF06985">
    <property type="entry name" value="HET"/>
    <property type="match status" value="1"/>
</dbReference>
<proteinExistence type="predicted"/>
<dbReference type="EMBL" id="MU864943">
    <property type="protein sequence ID" value="KAK4464955.1"/>
    <property type="molecule type" value="Genomic_DNA"/>
</dbReference>
<accession>A0AAV9HYC4</accession>
<feature type="region of interest" description="Disordered" evidence="1">
    <location>
        <begin position="719"/>
        <end position="738"/>
    </location>
</feature>
<evidence type="ECO:0000259" key="2">
    <source>
        <dbReference type="Pfam" id="PF06985"/>
    </source>
</evidence>
<dbReference type="Proteomes" id="UP001321749">
    <property type="component" value="Unassembled WGS sequence"/>
</dbReference>
<evidence type="ECO:0000313" key="4">
    <source>
        <dbReference type="Proteomes" id="UP001321749"/>
    </source>
</evidence>
<evidence type="ECO:0000256" key="1">
    <source>
        <dbReference type="SAM" id="MobiDB-lite"/>
    </source>
</evidence>
<keyword evidence="4" id="KW-1185">Reference proteome</keyword>
<comment type="caution">
    <text evidence="3">The sequence shown here is derived from an EMBL/GenBank/DDBJ whole genome shotgun (WGS) entry which is preliminary data.</text>
</comment>
<dbReference type="AlphaFoldDB" id="A0AAV9HYC4"/>
<name>A0AAV9HYC4_9PEZI</name>
<sequence length="750" mass="83652">MDAGSNINRIYLPLSVPKKEIRLLHLLRPLPPRAGVDSSEPQQLVYAKLTIVSLLETPLPEFKALSYVWGPPPLTPEDADRCCIHLNDGSRLPIRPNLYRYLLHHLDGAVGDKNSSLSKIPLWIDAVCINQSDVAERNAQVGLMGEVYRSAASVISWIGPEPGLADGLKRLKEIGAIWRSCCKHGLRDSSPSADLGDGASGALNYRGGGDKESEPETDDASPVPRFFEATRELWQPPGASGGEARSGMPGKLNGLIDLLMCDYWRRVWIVQEIILARRETHVYLCGREAANDADLEAFGDCVSACFGGEKPNAVHGMAWLGMQIVTLWEARMQAGFRLVRRGEVIPSLTFVLQVSGTRQSTDPRDAVYGLLNVIPDHGIEPDYVKPVADVYIDWAVKTMLAQGNLDLLSHVNPQEKEEATKNLGLPSWVPDLYNNRGHMNVEWWQRKKETRSGGTTFSVNVLDGRMLKVQGRIIDRFSEVTHFRYHSDRKKNRDPRPSSDQDWRLDITKFCFGYLSAQRLARKKYPTGIPPLQALVRLVFRSQIRSLPLNQDPRELHHLACQFITFLLFSFCTTPGMGDRLPFAEAYGFGAFMLGFSLDRGDFARDYEAAVFPGVDVGELYGWTSLSDVTSEVTLSSSEKRTTMMIEWCEDRTVFETEQGFLGSKLEREGARIKVEDHIVDLEHSQYLLAMRGSAEDKFLNMGRVDIVGRQDGGVSGILGSSAGSDDDVSKGRRDGCEGSETKYRDMLIL</sequence>
<organism evidence="3 4">
    <name type="scientific">Cladorrhinum samala</name>
    <dbReference type="NCBI Taxonomy" id="585594"/>
    <lineage>
        <taxon>Eukaryota</taxon>
        <taxon>Fungi</taxon>
        <taxon>Dikarya</taxon>
        <taxon>Ascomycota</taxon>
        <taxon>Pezizomycotina</taxon>
        <taxon>Sordariomycetes</taxon>
        <taxon>Sordariomycetidae</taxon>
        <taxon>Sordariales</taxon>
        <taxon>Podosporaceae</taxon>
        <taxon>Cladorrhinum</taxon>
    </lineage>
</organism>
<dbReference type="InterPro" id="IPR010730">
    <property type="entry name" value="HET"/>
</dbReference>
<feature type="domain" description="Heterokaryon incompatibility" evidence="2">
    <location>
        <begin position="62"/>
        <end position="272"/>
    </location>
</feature>
<protein>
    <submittedName>
        <fullName evidence="3">Heterokaryon incompatibility protein-domain-containing protein</fullName>
    </submittedName>
</protein>
<dbReference type="PANTHER" id="PTHR24148:SF64">
    <property type="entry name" value="HETEROKARYON INCOMPATIBILITY DOMAIN-CONTAINING PROTEIN"/>
    <property type="match status" value="1"/>
</dbReference>
<dbReference type="PANTHER" id="PTHR24148">
    <property type="entry name" value="ANKYRIN REPEAT DOMAIN-CONTAINING PROTEIN 39 HOMOLOG-RELATED"/>
    <property type="match status" value="1"/>
</dbReference>
<reference evidence="3" key="2">
    <citation type="submission" date="2023-06" db="EMBL/GenBank/DDBJ databases">
        <authorList>
            <consortium name="Lawrence Berkeley National Laboratory"/>
            <person name="Mondo S.J."/>
            <person name="Hensen N."/>
            <person name="Bonometti L."/>
            <person name="Westerberg I."/>
            <person name="Brannstrom I.O."/>
            <person name="Guillou S."/>
            <person name="Cros-Aarteil S."/>
            <person name="Calhoun S."/>
            <person name="Haridas S."/>
            <person name="Kuo A."/>
            <person name="Pangilinan J."/>
            <person name="Riley R."/>
            <person name="Labutti K."/>
            <person name="Andreopoulos B."/>
            <person name="Lipzen A."/>
            <person name="Chen C."/>
            <person name="Yanf M."/>
            <person name="Daum C."/>
            <person name="Ng V."/>
            <person name="Clum A."/>
            <person name="Steindorff A."/>
            <person name="Ohm R."/>
            <person name="Martin F."/>
            <person name="Silar P."/>
            <person name="Natvig D."/>
            <person name="Lalanne C."/>
            <person name="Gautier V."/>
            <person name="Ament-Velasquez S.L."/>
            <person name="Kruys A."/>
            <person name="Hutchinson M.I."/>
            <person name="Powell A.J."/>
            <person name="Barry K."/>
            <person name="Miller A.N."/>
            <person name="Grigoriev I.V."/>
            <person name="Debuchy R."/>
            <person name="Gladieux P."/>
            <person name="Thoren M.H."/>
            <person name="Johannesson H."/>
        </authorList>
    </citation>
    <scope>NUCLEOTIDE SEQUENCE</scope>
    <source>
        <strain evidence="3">PSN324</strain>
    </source>
</reference>
<reference evidence="3" key="1">
    <citation type="journal article" date="2023" name="Mol. Phylogenet. Evol.">
        <title>Genome-scale phylogeny and comparative genomics of the fungal order Sordariales.</title>
        <authorList>
            <person name="Hensen N."/>
            <person name="Bonometti L."/>
            <person name="Westerberg I."/>
            <person name="Brannstrom I.O."/>
            <person name="Guillou S."/>
            <person name="Cros-Aarteil S."/>
            <person name="Calhoun S."/>
            <person name="Haridas S."/>
            <person name="Kuo A."/>
            <person name="Mondo S."/>
            <person name="Pangilinan J."/>
            <person name="Riley R."/>
            <person name="LaButti K."/>
            <person name="Andreopoulos B."/>
            <person name="Lipzen A."/>
            <person name="Chen C."/>
            <person name="Yan M."/>
            <person name="Daum C."/>
            <person name="Ng V."/>
            <person name="Clum A."/>
            <person name="Steindorff A."/>
            <person name="Ohm R.A."/>
            <person name="Martin F."/>
            <person name="Silar P."/>
            <person name="Natvig D.O."/>
            <person name="Lalanne C."/>
            <person name="Gautier V."/>
            <person name="Ament-Velasquez S.L."/>
            <person name="Kruys A."/>
            <person name="Hutchinson M.I."/>
            <person name="Powell A.J."/>
            <person name="Barry K."/>
            <person name="Miller A.N."/>
            <person name="Grigoriev I.V."/>
            <person name="Debuchy R."/>
            <person name="Gladieux P."/>
            <person name="Hiltunen Thoren M."/>
            <person name="Johannesson H."/>
        </authorList>
    </citation>
    <scope>NUCLEOTIDE SEQUENCE</scope>
    <source>
        <strain evidence="3">PSN324</strain>
    </source>
</reference>
<feature type="region of interest" description="Disordered" evidence="1">
    <location>
        <begin position="188"/>
        <end position="222"/>
    </location>
</feature>
<gene>
    <name evidence="3" type="ORF">QBC42DRAFT_219606</name>
</gene>
<dbReference type="InterPro" id="IPR052895">
    <property type="entry name" value="HetReg/Transcr_Mod"/>
</dbReference>
<evidence type="ECO:0000313" key="3">
    <source>
        <dbReference type="EMBL" id="KAK4464955.1"/>
    </source>
</evidence>
<feature type="compositionally biased region" description="Basic and acidic residues" evidence="1">
    <location>
        <begin position="728"/>
        <end position="738"/>
    </location>
</feature>